<dbReference type="EMBL" id="CAFBMR010000188">
    <property type="protein sequence ID" value="CAB4934983.1"/>
    <property type="molecule type" value="Genomic_DNA"/>
</dbReference>
<organism evidence="1">
    <name type="scientific">freshwater metagenome</name>
    <dbReference type="NCBI Taxonomy" id="449393"/>
    <lineage>
        <taxon>unclassified sequences</taxon>
        <taxon>metagenomes</taxon>
        <taxon>ecological metagenomes</taxon>
    </lineage>
</organism>
<name>A0A6J7IV22_9ZZZZ</name>
<reference evidence="1" key="1">
    <citation type="submission" date="2020-05" db="EMBL/GenBank/DDBJ databases">
        <authorList>
            <person name="Chiriac C."/>
            <person name="Salcher M."/>
            <person name="Ghai R."/>
            <person name="Kavagutti S V."/>
        </authorList>
    </citation>
    <scope>NUCLEOTIDE SEQUENCE</scope>
</reference>
<sequence length="48" mass="5060">MITLRASETKHPLFEMRIAPVPQGQPKAHVLIAVTDGTDAILAPAVGP</sequence>
<proteinExistence type="predicted"/>
<gene>
    <name evidence="1" type="ORF">UFOPK3610_02149</name>
</gene>
<evidence type="ECO:0000313" key="1">
    <source>
        <dbReference type="EMBL" id="CAB4934983.1"/>
    </source>
</evidence>
<protein>
    <submittedName>
        <fullName evidence="1">Unannotated protein</fullName>
    </submittedName>
</protein>
<accession>A0A6J7IV22</accession>
<dbReference type="AlphaFoldDB" id="A0A6J7IV22"/>